<evidence type="ECO:0000256" key="3">
    <source>
        <dbReference type="ARBA" id="ARBA00022989"/>
    </source>
</evidence>
<dbReference type="PANTHER" id="PTHR42718:SF42">
    <property type="entry name" value="EXPORT PROTEIN"/>
    <property type="match status" value="1"/>
</dbReference>
<keyword evidence="8" id="KW-1185">Reference proteome</keyword>
<evidence type="ECO:0000256" key="5">
    <source>
        <dbReference type="SAM" id="Phobius"/>
    </source>
</evidence>
<feature type="transmembrane region" description="Helical" evidence="5">
    <location>
        <begin position="79"/>
        <end position="96"/>
    </location>
</feature>
<dbReference type="Pfam" id="PF07690">
    <property type="entry name" value="MFS_1"/>
    <property type="match status" value="1"/>
</dbReference>
<sequence length="498" mass="50617">MSNTERDPRRWLILIVLCLSTLVLTIDSQVLTVAIPALIRDLGANAQDIQWITDAYILTLAGLLLTAGSLSDRYGRRRVMIIGLVLFGLASLGATYTTSPLQLIGCRALMGVGSALILPSTLSILITVFDDEERRKATSVWSSVVMVGLIGGPILGGTLVTSFGWGSVFLVNVPVAILAIITALALMPESKAPARKADPVGAVLSVIGLATLVWAIIELPVTGLSHPATLISFGAAVVTLVAFAVWETRTASPMVPLALYRNRDFSGGSFALVLTQIGLAGLVLVLTQYLQFVLGYSPTKAGTVLVPMAVATILTNLLGATLGQKIGNRTMTAVGLAVAAAGFGLLASLSPDSGFGIVVAALAVFGAGAGLAQPAAVAALMGAVPEEHAGVGSAANDTMQQAGSALGVAILGSLLAATYTSGMPATAPAQARASIGEALSLSDAGIAHAAREAFTAGMTVTCGTTAVLVLAAAVLARFVMRGRAPAAAPEPEKTATQA</sequence>
<comment type="caution">
    <text evidence="7">The sequence shown here is derived from an EMBL/GenBank/DDBJ whole genome shotgun (WGS) entry which is preliminary data.</text>
</comment>
<dbReference type="InterPro" id="IPR011701">
    <property type="entry name" value="MFS"/>
</dbReference>
<organism evidence="7 8">
    <name type="scientific">Amycolatopsis taiwanensis</name>
    <dbReference type="NCBI Taxonomy" id="342230"/>
    <lineage>
        <taxon>Bacteria</taxon>
        <taxon>Bacillati</taxon>
        <taxon>Actinomycetota</taxon>
        <taxon>Actinomycetes</taxon>
        <taxon>Pseudonocardiales</taxon>
        <taxon>Pseudonocardiaceae</taxon>
        <taxon>Amycolatopsis</taxon>
    </lineage>
</organism>
<keyword evidence="4 5" id="KW-0472">Membrane</keyword>
<dbReference type="Gene3D" id="1.20.1250.20">
    <property type="entry name" value="MFS general substrate transporter like domains"/>
    <property type="match status" value="1"/>
</dbReference>
<dbReference type="Proteomes" id="UP001165136">
    <property type="component" value="Unassembled WGS sequence"/>
</dbReference>
<feature type="transmembrane region" description="Helical" evidence="5">
    <location>
        <begin position="301"/>
        <end position="319"/>
    </location>
</feature>
<feature type="transmembrane region" description="Helical" evidence="5">
    <location>
        <begin position="402"/>
        <end position="420"/>
    </location>
</feature>
<evidence type="ECO:0000313" key="7">
    <source>
        <dbReference type="EMBL" id="GLY71131.1"/>
    </source>
</evidence>
<dbReference type="InterPro" id="IPR036259">
    <property type="entry name" value="MFS_trans_sf"/>
</dbReference>
<proteinExistence type="predicted"/>
<feature type="transmembrane region" description="Helical" evidence="5">
    <location>
        <begin position="355"/>
        <end position="381"/>
    </location>
</feature>
<dbReference type="CDD" id="cd17321">
    <property type="entry name" value="MFS_MMR_MDR_like"/>
    <property type="match status" value="1"/>
</dbReference>
<feature type="transmembrane region" description="Helical" evidence="5">
    <location>
        <begin position="108"/>
        <end position="128"/>
    </location>
</feature>
<comment type="subcellular location">
    <subcellularLocation>
        <location evidence="1">Cell membrane</location>
        <topology evidence="1">Multi-pass membrane protein</topology>
    </subcellularLocation>
</comment>
<evidence type="ECO:0000259" key="6">
    <source>
        <dbReference type="PROSITE" id="PS50850"/>
    </source>
</evidence>
<keyword evidence="2 5" id="KW-0812">Transmembrane</keyword>
<dbReference type="SUPFAM" id="SSF103473">
    <property type="entry name" value="MFS general substrate transporter"/>
    <property type="match status" value="1"/>
</dbReference>
<evidence type="ECO:0000256" key="4">
    <source>
        <dbReference type="ARBA" id="ARBA00023136"/>
    </source>
</evidence>
<evidence type="ECO:0000256" key="2">
    <source>
        <dbReference type="ARBA" id="ARBA00022692"/>
    </source>
</evidence>
<dbReference type="PANTHER" id="PTHR42718">
    <property type="entry name" value="MAJOR FACILITATOR SUPERFAMILY MULTIDRUG TRANSPORTER MFSC"/>
    <property type="match status" value="1"/>
</dbReference>
<feature type="transmembrane region" description="Helical" evidence="5">
    <location>
        <begin position="199"/>
        <end position="217"/>
    </location>
</feature>
<feature type="transmembrane region" description="Helical" evidence="5">
    <location>
        <begin position="140"/>
        <end position="159"/>
    </location>
</feature>
<feature type="transmembrane region" description="Helical" evidence="5">
    <location>
        <begin position="165"/>
        <end position="187"/>
    </location>
</feature>
<dbReference type="InterPro" id="IPR020846">
    <property type="entry name" value="MFS_dom"/>
</dbReference>
<feature type="transmembrane region" description="Helical" evidence="5">
    <location>
        <begin position="331"/>
        <end position="349"/>
    </location>
</feature>
<dbReference type="Gene3D" id="1.20.1720.10">
    <property type="entry name" value="Multidrug resistance protein D"/>
    <property type="match status" value="1"/>
</dbReference>
<protein>
    <submittedName>
        <fullName evidence="7">MFS transporter</fullName>
    </submittedName>
</protein>
<feature type="domain" description="Major facilitator superfamily (MFS) profile" evidence="6">
    <location>
        <begin position="13"/>
        <end position="484"/>
    </location>
</feature>
<feature type="transmembrane region" description="Helical" evidence="5">
    <location>
        <begin position="267"/>
        <end position="289"/>
    </location>
</feature>
<dbReference type="AlphaFoldDB" id="A0A9W6R8I6"/>
<feature type="transmembrane region" description="Helical" evidence="5">
    <location>
        <begin position="12"/>
        <end position="37"/>
    </location>
</feature>
<reference evidence="7" key="1">
    <citation type="submission" date="2023-03" db="EMBL/GenBank/DDBJ databases">
        <title>Amycolatopsis taiwanensis NBRC 103393.</title>
        <authorList>
            <person name="Ichikawa N."/>
            <person name="Sato H."/>
            <person name="Tonouchi N."/>
        </authorList>
    </citation>
    <scope>NUCLEOTIDE SEQUENCE</scope>
    <source>
        <strain evidence="7">NBRC 103393</strain>
    </source>
</reference>
<accession>A0A9W6R8I6</accession>
<feature type="transmembrane region" description="Helical" evidence="5">
    <location>
        <begin position="229"/>
        <end position="246"/>
    </location>
</feature>
<dbReference type="GO" id="GO:0022857">
    <property type="term" value="F:transmembrane transporter activity"/>
    <property type="evidence" value="ECO:0007669"/>
    <property type="project" value="InterPro"/>
</dbReference>
<feature type="transmembrane region" description="Helical" evidence="5">
    <location>
        <begin position="453"/>
        <end position="476"/>
    </location>
</feature>
<evidence type="ECO:0000313" key="8">
    <source>
        <dbReference type="Proteomes" id="UP001165136"/>
    </source>
</evidence>
<gene>
    <name evidence="7" type="primary">rifP</name>
    <name evidence="7" type="ORF">Atai01_77500</name>
</gene>
<name>A0A9W6R8I6_9PSEU</name>
<feature type="transmembrane region" description="Helical" evidence="5">
    <location>
        <begin position="49"/>
        <end position="67"/>
    </location>
</feature>
<dbReference type="RefSeq" id="WP_285490701.1">
    <property type="nucleotide sequence ID" value="NZ_BSTI01000031.1"/>
</dbReference>
<dbReference type="EMBL" id="BSTI01000031">
    <property type="protein sequence ID" value="GLY71131.1"/>
    <property type="molecule type" value="Genomic_DNA"/>
</dbReference>
<keyword evidence="3 5" id="KW-1133">Transmembrane helix</keyword>
<dbReference type="PROSITE" id="PS50850">
    <property type="entry name" value="MFS"/>
    <property type="match status" value="1"/>
</dbReference>
<dbReference type="GO" id="GO:0005886">
    <property type="term" value="C:plasma membrane"/>
    <property type="evidence" value="ECO:0007669"/>
    <property type="project" value="UniProtKB-SubCell"/>
</dbReference>
<evidence type="ECO:0000256" key="1">
    <source>
        <dbReference type="ARBA" id="ARBA00004651"/>
    </source>
</evidence>
<dbReference type="PRINTS" id="PR01036">
    <property type="entry name" value="TCRTETB"/>
</dbReference>